<accession>A0A0N4Y572</accession>
<dbReference type="AlphaFoldDB" id="A0A0N4Y572"/>
<gene>
    <name evidence="1" type="ORF">NBR_LOCUS11114</name>
</gene>
<dbReference type="EMBL" id="UYSL01020460">
    <property type="protein sequence ID" value="VDL74703.1"/>
    <property type="molecule type" value="Genomic_DNA"/>
</dbReference>
<sequence length="92" mass="10616">MQLLQYFKEFYSDVFLHGTHAWHPTPRHETYPQLYPLTSMRLVELLSFLAGQLQLLGGIDNDSGFKQFVDGLLQRQASIRLRCPFKSLFVGG</sequence>
<keyword evidence="2" id="KW-1185">Reference proteome</keyword>
<reference evidence="1 2" key="2">
    <citation type="submission" date="2018-11" db="EMBL/GenBank/DDBJ databases">
        <authorList>
            <consortium name="Pathogen Informatics"/>
        </authorList>
    </citation>
    <scope>NUCLEOTIDE SEQUENCE [LARGE SCALE GENOMIC DNA]</scope>
</reference>
<dbReference type="WBParaSite" id="NBR_0001111301-mRNA-1">
    <property type="protein sequence ID" value="NBR_0001111301-mRNA-1"/>
    <property type="gene ID" value="NBR_0001111301"/>
</dbReference>
<organism evidence="3">
    <name type="scientific">Nippostrongylus brasiliensis</name>
    <name type="common">Rat hookworm</name>
    <dbReference type="NCBI Taxonomy" id="27835"/>
    <lineage>
        <taxon>Eukaryota</taxon>
        <taxon>Metazoa</taxon>
        <taxon>Ecdysozoa</taxon>
        <taxon>Nematoda</taxon>
        <taxon>Chromadorea</taxon>
        <taxon>Rhabditida</taxon>
        <taxon>Rhabditina</taxon>
        <taxon>Rhabditomorpha</taxon>
        <taxon>Strongyloidea</taxon>
        <taxon>Heligmosomidae</taxon>
        <taxon>Nippostrongylus</taxon>
    </lineage>
</organism>
<evidence type="ECO:0000313" key="3">
    <source>
        <dbReference type="WBParaSite" id="NBR_0001111301-mRNA-1"/>
    </source>
</evidence>
<name>A0A0N4Y572_NIPBR</name>
<proteinExistence type="predicted"/>
<reference evidence="3" key="1">
    <citation type="submission" date="2017-02" db="UniProtKB">
        <authorList>
            <consortium name="WormBaseParasite"/>
        </authorList>
    </citation>
    <scope>IDENTIFICATION</scope>
</reference>
<evidence type="ECO:0000313" key="1">
    <source>
        <dbReference type="EMBL" id="VDL74703.1"/>
    </source>
</evidence>
<evidence type="ECO:0000313" key="2">
    <source>
        <dbReference type="Proteomes" id="UP000271162"/>
    </source>
</evidence>
<protein>
    <submittedName>
        <fullName evidence="3">DDE_Tnp_1_7 domain-containing protein</fullName>
    </submittedName>
</protein>
<dbReference type="Proteomes" id="UP000271162">
    <property type="component" value="Unassembled WGS sequence"/>
</dbReference>